<feature type="transmembrane region" description="Helical" evidence="1">
    <location>
        <begin position="28"/>
        <end position="46"/>
    </location>
</feature>
<sequence>MKNSPPDHLNDPLTAIPLPGELRTERPWVWLFGAFFGALMIALFFWPTAPLEWKMYAVVHGVCAQQHNIFFDHLQFPICARNAGIYSSFLLTLGYLYAIGRGRAGGVPPLLISLTLVAFVLVMAADGFNSFWLDLGRTNLYTPDNRLRTITGMGMGISIAVMMHLILNNSLRKDVDSNQPILTNWFELVGIIGVNFVALVGIYSNLSLLFWPLAFIAFFGLTGVLYLVSLLLTSLVLGYEGRVTHLAQLARPATIALVPTLLILGTMASFRFWIESLGLL</sequence>
<dbReference type="OrthoDB" id="150031at2"/>
<feature type="transmembrane region" description="Helical" evidence="1">
    <location>
        <begin position="80"/>
        <end position="98"/>
    </location>
</feature>
<evidence type="ECO:0000313" key="3">
    <source>
        <dbReference type="Proteomes" id="UP000220922"/>
    </source>
</evidence>
<dbReference type="Proteomes" id="UP000220922">
    <property type="component" value="Unassembled WGS sequence"/>
</dbReference>
<dbReference type="Pfam" id="PF09858">
    <property type="entry name" value="DUF2085"/>
    <property type="match status" value="1"/>
</dbReference>
<evidence type="ECO:0008006" key="4">
    <source>
        <dbReference type="Google" id="ProtNLM"/>
    </source>
</evidence>
<feature type="transmembrane region" description="Helical" evidence="1">
    <location>
        <begin position="152"/>
        <end position="171"/>
    </location>
</feature>
<proteinExistence type="predicted"/>
<keyword evidence="3" id="KW-1185">Reference proteome</keyword>
<dbReference type="RefSeq" id="WP_097651292.1">
    <property type="nucleotide sequence ID" value="NZ_LYXE01000059.1"/>
</dbReference>
<dbReference type="AlphaFoldDB" id="A0A2H3L158"/>
<feature type="transmembrane region" description="Helical" evidence="1">
    <location>
        <begin position="209"/>
        <end position="237"/>
    </location>
</feature>
<feature type="transmembrane region" description="Helical" evidence="1">
    <location>
        <begin position="249"/>
        <end position="274"/>
    </location>
</feature>
<feature type="transmembrane region" description="Helical" evidence="1">
    <location>
        <begin position="183"/>
        <end position="203"/>
    </location>
</feature>
<keyword evidence="1" id="KW-1133">Transmembrane helix</keyword>
<evidence type="ECO:0000313" key="2">
    <source>
        <dbReference type="EMBL" id="PDW00099.1"/>
    </source>
</evidence>
<gene>
    <name evidence="2" type="ORF">A9Q02_10870</name>
</gene>
<dbReference type="InterPro" id="IPR019206">
    <property type="entry name" value="DUF2085_TM"/>
</dbReference>
<protein>
    <recommendedName>
        <fullName evidence="4">DUF2085 domain-containing protein</fullName>
    </recommendedName>
</protein>
<accession>A0A2H3L158</accession>
<keyword evidence="1" id="KW-0812">Transmembrane</keyword>
<feature type="transmembrane region" description="Helical" evidence="1">
    <location>
        <begin position="110"/>
        <end position="132"/>
    </location>
</feature>
<dbReference type="EMBL" id="LYXE01000059">
    <property type="protein sequence ID" value="PDW00099.1"/>
    <property type="molecule type" value="Genomic_DNA"/>
</dbReference>
<organism evidence="2 3">
    <name type="scientific">Candidatus Chloroploca asiatica</name>
    <dbReference type="NCBI Taxonomy" id="1506545"/>
    <lineage>
        <taxon>Bacteria</taxon>
        <taxon>Bacillati</taxon>
        <taxon>Chloroflexota</taxon>
        <taxon>Chloroflexia</taxon>
        <taxon>Chloroflexales</taxon>
        <taxon>Chloroflexineae</taxon>
        <taxon>Oscillochloridaceae</taxon>
        <taxon>Candidatus Chloroploca</taxon>
    </lineage>
</organism>
<comment type="caution">
    <text evidence="2">The sequence shown here is derived from an EMBL/GenBank/DDBJ whole genome shotgun (WGS) entry which is preliminary data.</text>
</comment>
<name>A0A2H3L158_9CHLR</name>
<reference evidence="2 3" key="1">
    <citation type="submission" date="2016-05" db="EMBL/GenBank/DDBJ databases">
        <authorList>
            <person name="Lavstsen T."/>
            <person name="Jespersen J.S."/>
        </authorList>
    </citation>
    <scope>NUCLEOTIDE SEQUENCE [LARGE SCALE GENOMIC DNA]</scope>
    <source>
        <strain evidence="2 3">B7-9</strain>
    </source>
</reference>
<evidence type="ECO:0000256" key="1">
    <source>
        <dbReference type="SAM" id="Phobius"/>
    </source>
</evidence>
<keyword evidence="1" id="KW-0472">Membrane</keyword>